<dbReference type="Proteomes" id="UP000184226">
    <property type="component" value="Unassembled WGS sequence"/>
</dbReference>
<dbReference type="SUPFAM" id="SSF69118">
    <property type="entry name" value="AhpD-like"/>
    <property type="match status" value="1"/>
</dbReference>
<reference evidence="2 3" key="1">
    <citation type="submission" date="2016-11" db="EMBL/GenBank/DDBJ databases">
        <authorList>
            <person name="Jaros S."/>
            <person name="Januszkiewicz K."/>
            <person name="Wedrychowicz H."/>
        </authorList>
    </citation>
    <scope>NUCLEOTIDE SEQUENCE [LARGE SCALE GENOMIC DNA]</scope>
    <source>
        <strain evidence="2 3">CGMCC 1.10190</strain>
    </source>
</reference>
<evidence type="ECO:0000313" key="3">
    <source>
        <dbReference type="Proteomes" id="UP000184226"/>
    </source>
</evidence>
<organism evidence="2 3">
    <name type="scientific">Pollutimonas bauzanensis</name>
    <dbReference type="NCBI Taxonomy" id="658167"/>
    <lineage>
        <taxon>Bacteria</taxon>
        <taxon>Pseudomonadati</taxon>
        <taxon>Pseudomonadota</taxon>
        <taxon>Betaproteobacteria</taxon>
        <taxon>Burkholderiales</taxon>
        <taxon>Alcaligenaceae</taxon>
        <taxon>Pollutimonas</taxon>
    </lineage>
</organism>
<evidence type="ECO:0000259" key="1">
    <source>
        <dbReference type="Pfam" id="PF02627"/>
    </source>
</evidence>
<dbReference type="PANTHER" id="PTHR34846:SF11">
    <property type="entry name" value="4-CARBOXYMUCONOLACTONE DECARBOXYLASE FAMILY PROTEIN (AFU_ORTHOLOGUE AFUA_6G11590)"/>
    <property type="match status" value="1"/>
</dbReference>
<feature type="domain" description="Carboxymuconolactone decarboxylase-like" evidence="1">
    <location>
        <begin position="40"/>
        <end position="113"/>
    </location>
</feature>
<keyword evidence="2" id="KW-0560">Oxidoreductase</keyword>
<dbReference type="InterPro" id="IPR029032">
    <property type="entry name" value="AhpD-like"/>
</dbReference>
<keyword evidence="3" id="KW-1185">Reference proteome</keyword>
<sequence length="177" mass="19773">MQRIPLVPGDLAEPKHVVEAIRKRRGGELSNLDRLLLNSPVLAEAWNAFLGTVRQRLSLSPKVREIVMCAVAVINKAEYEFHHHAREFEKAGGSSAQVEAMQDVEAAARNAAVFNAQERMAFQLTLEMTRDIIVKEDAFEQANSLFSREELVDLIATIAAYNMVSRVVVACDIRPED</sequence>
<dbReference type="OrthoDB" id="4704294at2"/>
<gene>
    <name evidence="2" type="ORF">SAMN04488135_115128</name>
</gene>
<dbReference type="STRING" id="658167.SAMN04488135_115128"/>
<dbReference type="GO" id="GO:0051920">
    <property type="term" value="F:peroxiredoxin activity"/>
    <property type="evidence" value="ECO:0007669"/>
    <property type="project" value="InterPro"/>
</dbReference>
<keyword evidence="2" id="KW-0575">Peroxidase</keyword>
<accession>A0A1M5ZKZ7</accession>
<name>A0A1M5ZKZ7_9BURK</name>
<dbReference type="InterPro" id="IPR003779">
    <property type="entry name" value="CMD-like"/>
</dbReference>
<dbReference type="RefSeq" id="WP_073107930.1">
    <property type="nucleotide sequence ID" value="NZ_FQXE01000015.1"/>
</dbReference>
<dbReference type="AlphaFoldDB" id="A0A1M5ZKZ7"/>
<dbReference type="Pfam" id="PF02627">
    <property type="entry name" value="CMD"/>
    <property type="match status" value="1"/>
</dbReference>
<dbReference type="PANTHER" id="PTHR34846">
    <property type="entry name" value="4-CARBOXYMUCONOLACTONE DECARBOXYLASE FAMILY PROTEIN (AFU_ORTHOLOGUE AFUA_6G11590)"/>
    <property type="match status" value="1"/>
</dbReference>
<dbReference type="Gene3D" id="1.20.1290.10">
    <property type="entry name" value="AhpD-like"/>
    <property type="match status" value="1"/>
</dbReference>
<protein>
    <submittedName>
        <fullName evidence="2">Alkylhydroperoxidase family enzyme, contains CxxC motif</fullName>
    </submittedName>
</protein>
<evidence type="ECO:0000313" key="2">
    <source>
        <dbReference type="EMBL" id="SHI24809.1"/>
    </source>
</evidence>
<proteinExistence type="predicted"/>
<dbReference type="EMBL" id="FQXE01000015">
    <property type="protein sequence ID" value="SHI24809.1"/>
    <property type="molecule type" value="Genomic_DNA"/>
</dbReference>